<dbReference type="EMBL" id="AMWG01000008">
    <property type="protein sequence ID" value="ELP35646.1"/>
    <property type="molecule type" value="Genomic_DNA"/>
</dbReference>
<evidence type="ECO:0000313" key="1">
    <source>
        <dbReference type="EMBL" id="ELP35646.1"/>
    </source>
</evidence>
<dbReference type="PATRIC" id="fig|993516.3.peg.390"/>
<accession>L7CRD8</accession>
<gene>
    <name evidence="1" type="ORF">RBSWK_00356</name>
</gene>
<evidence type="ECO:0000313" key="2">
    <source>
        <dbReference type="Proteomes" id="UP000010959"/>
    </source>
</evidence>
<dbReference type="AlphaFoldDB" id="L7CRD8"/>
<sequence length="45" mass="4796">MDRSSCNALLNDSVHQLGIATQATEFCGHASELAHIEVTSPDTQP</sequence>
<name>L7CRD8_RHOBT</name>
<organism evidence="1 2">
    <name type="scientific">Rhodopirellula baltica SWK14</name>
    <dbReference type="NCBI Taxonomy" id="993516"/>
    <lineage>
        <taxon>Bacteria</taxon>
        <taxon>Pseudomonadati</taxon>
        <taxon>Planctomycetota</taxon>
        <taxon>Planctomycetia</taxon>
        <taxon>Pirellulales</taxon>
        <taxon>Pirellulaceae</taxon>
        <taxon>Rhodopirellula</taxon>
    </lineage>
</organism>
<protein>
    <submittedName>
        <fullName evidence="1">Uncharacterized protein</fullName>
    </submittedName>
</protein>
<dbReference type="Proteomes" id="UP000010959">
    <property type="component" value="Unassembled WGS sequence"/>
</dbReference>
<comment type="caution">
    <text evidence="1">The sequence shown here is derived from an EMBL/GenBank/DDBJ whole genome shotgun (WGS) entry which is preliminary data.</text>
</comment>
<reference evidence="1 2" key="1">
    <citation type="journal article" date="2013" name="Mar. Genomics">
        <title>Expression of sulfatases in Rhodopirellula baltica and the diversity of sulfatases in the genus Rhodopirellula.</title>
        <authorList>
            <person name="Wegner C.E."/>
            <person name="Richter-Heitmann T."/>
            <person name="Klindworth A."/>
            <person name="Klockow C."/>
            <person name="Richter M."/>
            <person name="Achstetter T."/>
            <person name="Glockner F.O."/>
            <person name="Harder J."/>
        </authorList>
    </citation>
    <scope>NUCLEOTIDE SEQUENCE [LARGE SCALE GENOMIC DNA]</scope>
    <source>
        <strain evidence="1 2">SWK14</strain>
    </source>
</reference>
<proteinExistence type="predicted"/>